<evidence type="ECO:0000256" key="1">
    <source>
        <dbReference type="ARBA" id="ARBA00001033"/>
    </source>
</evidence>
<dbReference type="PANTHER" id="PTHR20854">
    <property type="entry name" value="INOSITOL MONOPHOSPHATASE"/>
    <property type="match status" value="1"/>
</dbReference>
<accession>A0A3B0TTR7</accession>
<evidence type="ECO:0000256" key="4">
    <source>
        <dbReference type="ARBA" id="ARBA00013106"/>
    </source>
</evidence>
<protein>
    <recommendedName>
        <fullName evidence="4">inositol-phosphate phosphatase</fullName>
        <ecNumber evidence="4">3.1.3.25</ecNumber>
    </recommendedName>
</protein>
<comment type="similarity">
    <text evidence="3">Belongs to the inositol monophosphatase superfamily.</text>
</comment>
<dbReference type="PRINTS" id="PR00377">
    <property type="entry name" value="IMPHPHTASES"/>
</dbReference>
<dbReference type="PROSITE" id="PS00629">
    <property type="entry name" value="IMP_1"/>
    <property type="match status" value="1"/>
</dbReference>
<dbReference type="Gene3D" id="3.40.190.80">
    <property type="match status" value="1"/>
</dbReference>
<evidence type="ECO:0000313" key="8">
    <source>
        <dbReference type="EMBL" id="VAW19583.1"/>
    </source>
</evidence>
<dbReference type="InterPro" id="IPR033942">
    <property type="entry name" value="IMPase"/>
</dbReference>
<name>A0A3B0TTR7_9ZZZZ</name>
<reference evidence="8" key="1">
    <citation type="submission" date="2018-06" db="EMBL/GenBank/DDBJ databases">
        <authorList>
            <person name="Zhirakovskaya E."/>
        </authorList>
    </citation>
    <scope>NUCLEOTIDE SEQUENCE</scope>
</reference>
<gene>
    <name evidence="8" type="ORF">MNBD_BACTEROID01-95</name>
</gene>
<dbReference type="GO" id="GO:0007165">
    <property type="term" value="P:signal transduction"/>
    <property type="evidence" value="ECO:0007669"/>
    <property type="project" value="TreeGrafter"/>
</dbReference>
<dbReference type="InterPro" id="IPR020583">
    <property type="entry name" value="Inositol_monoP_metal-BS"/>
</dbReference>
<keyword evidence="7" id="KW-0460">Magnesium</keyword>
<dbReference type="Gene3D" id="3.30.540.10">
    <property type="entry name" value="Fructose-1,6-Bisphosphatase, subunit A, domain 1"/>
    <property type="match status" value="1"/>
</dbReference>
<proteinExistence type="inferred from homology"/>
<dbReference type="InterPro" id="IPR020550">
    <property type="entry name" value="Inositol_monophosphatase_CS"/>
</dbReference>
<evidence type="ECO:0000256" key="3">
    <source>
        <dbReference type="ARBA" id="ARBA00009759"/>
    </source>
</evidence>
<dbReference type="PANTHER" id="PTHR20854:SF4">
    <property type="entry name" value="INOSITOL-1-MONOPHOSPHATASE-RELATED"/>
    <property type="match status" value="1"/>
</dbReference>
<keyword evidence="5" id="KW-0479">Metal-binding</keyword>
<dbReference type="InterPro" id="IPR000760">
    <property type="entry name" value="Inositol_monophosphatase-like"/>
</dbReference>
<comment type="cofactor">
    <cofactor evidence="2">
        <name>Mg(2+)</name>
        <dbReference type="ChEBI" id="CHEBI:18420"/>
    </cofactor>
</comment>
<dbReference type="GO" id="GO:0046854">
    <property type="term" value="P:phosphatidylinositol phosphate biosynthetic process"/>
    <property type="evidence" value="ECO:0007669"/>
    <property type="project" value="InterPro"/>
</dbReference>
<evidence type="ECO:0000256" key="6">
    <source>
        <dbReference type="ARBA" id="ARBA00022801"/>
    </source>
</evidence>
<comment type="catalytic activity">
    <reaction evidence="1">
        <text>a myo-inositol phosphate + H2O = myo-inositol + phosphate</text>
        <dbReference type="Rhea" id="RHEA:24056"/>
        <dbReference type="ChEBI" id="CHEBI:15377"/>
        <dbReference type="ChEBI" id="CHEBI:17268"/>
        <dbReference type="ChEBI" id="CHEBI:43474"/>
        <dbReference type="ChEBI" id="CHEBI:84139"/>
        <dbReference type="EC" id="3.1.3.25"/>
    </reaction>
</comment>
<dbReference type="AlphaFoldDB" id="A0A3B0TTR7"/>
<organism evidence="8">
    <name type="scientific">hydrothermal vent metagenome</name>
    <dbReference type="NCBI Taxonomy" id="652676"/>
    <lineage>
        <taxon>unclassified sequences</taxon>
        <taxon>metagenomes</taxon>
        <taxon>ecological metagenomes</taxon>
    </lineage>
</organism>
<dbReference type="SUPFAM" id="SSF56655">
    <property type="entry name" value="Carbohydrate phosphatase"/>
    <property type="match status" value="1"/>
</dbReference>
<evidence type="ECO:0000256" key="7">
    <source>
        <dbReference type="ARBA" id="ARBA00022842"/>
    </source>
</evidence>
<dbReference type="CDD" id="cd01639">
    <property type="entry name" value="IMPase"/>
    <property type="match status" value="1"/>
</dbReference>
<dbReference type="EC" id="3.1.3.25" evidence="4"/>
<sequence>MDYQGICFSVKEIARRAGDFIREERKKLSEEDVETKSPASFVTYVDKTSEKDIVSALKKLLPEAGFITEEGTASYSGEKYKWVIDPLDGTTNYIHGITPYSVSIALMEGNEIVLGVVYEIGLDEIFYAWKGSPAYLNGKEIKVSGASMHEQCLIATGFPYYAFDRIDGYIEVLRFLMKNTRGLRRLGSAAVDLAYVASGRFDAFYEHALHSWDIAAGVFIIQQAGGRIADFSGGKNWLFGGELVAANEKYFNKFLGVIKEHLG</sequence>
<dbReference type="Pfam" id="PF00459">
    <property type="entry name" value="Inositol_P"/>
    <property type="match status" value="1"/>
</dbReference>
<dbReference type="GO" id="GO:0046872">
    <property type="term" value="F:metal ion binding"/>
    <property type="evidence" value="ECO:0007669"/>
    <property type="project" value="UniProtKB-KW"/>
</dbReference>
<dbReference type="FunFam" id="3.30.540.10:FF:000003">
    <property type="entry name" value="Inositol-1-monophosphatase"/>
    <property type="match status" value="1"/>
</dbReference>
<evidence type="ECO:0000256" key="2">
    <source>
        <dbReference type="ARBA" id="ARBA00001946"/>
    </source>
</evidence>
<evidence type="ECO:0000256" key="5">
    <source>
        <dbReference type="ARBA" id="ARBA00022723"/>
    </source>
</evidence>
<dbReference type="PROSITE" id="PS00630">
    <property type="entry name" value="IMP_2"/>
    <property type="match status" value="1"/>
</dbReference>
<dbReference type="GO" id="GO:0008934">
    <property type="term" value="F:inositol monophosphate 1-phosphatase activity"/>
    <property type="evidence" value="ECO:0007669"/>
    <property type="project" value="InterPro"/>
</dbReference>
<dbReference type="InterPro" id="IPR022337">
    <property type="entry name" value="Inositol_monophosphatase_SuhB"/>
</dbReference>
<dbReference type="PRINTS" id="PR01959">
    <property type="entry name" value="SBIMPHPHTASE"/>
</dbReference>
<dbReference type="EMBL" id="UOEP01000101">
    <property type="protein sequence ID" value="VAW19583.1"/>
    <property type="molecule type" value="Genomic_DNA"/>
</dbReference>
<dbReference type="GO" id="GO:0006020">
    <property type="term" value="P:inositol metabolic process"/>
    <property type="evidence" value="ECO:0007669"/>
    <property type="project" value="TreeGrafter"/>
</dbReference>
<keyword evidence="6 8" id="KW-0378">Hydrolase</keyword>